<organism evidence="2 3">
    <name type="scientific">Sulfobacillus thermosulfidooxidans (strain DSM 9293 / VKM B-1269 / AT-1)</name>
    <dbReference type="NCBI Taxonomy" id="929705"/>
    <lineage>
        <taxon>Bacteria</taxon>
        <taxon>Bacillati</taxon>
        <taxon>Bacillota</taxon>
        <taxon>Clostridia</taxon>
        <taxon>Eubacteriales</taxon>
        <taxon>Clostridiales Family XVII. Incertae Sedis</taxon>
        <taxon>Sulfobacillus</taxon>
    </lineage>
</organism>
<dbReference type="STRING" id="28034.BFX07_05690"/>
<evidence type="ECO:0000313" key="3">
    <source>
        <dbReference type="Proteomes" id="UP000192660"/>
    </source>
</evidence>
<evidence type="ECO:0000259" key="1">
    <source>
        <dbReference type="Pfam" id="PF01248"/>
    </source>
</evidence>
<dbReference type="SUPFAM" id="SSF55315">
    <property type="entry name" value="L30e-like"/>
    <property type="match status" value="1"/>
</dbReference>
<gene>
    <name evidence="2" type="ORF">SAMN00768000_0823</name>
</gene>
<dbReference type="Proteomes" id="UP000192660">
    <property type="component" value="Unassembled WGS sequence"/>
</dbReference>
<feature type="domain" description="Ribosomal protein eL8/eL30/eS12/Gadd45" evidence="1">
    <location>
        <begin position="6"/>
        <end position="84"/>
    </location>
</feature>
<name>A0A1W1W9F2_SULTA</name>
<dbReference type="RefSeq" id="WP_020376703.1">
    <property type="nucleotide sequence ID" value="NZ_FWWY01000001.1"/>
</dbReference>
<keyword evidence="3" id="KW-1185">Reference proteome</keyword>
<dbReference type="GO" id="GO:0005840">
    <property type="term" value="C:ribosome"/>
    <property type="evidence" value="ECO:0007669"/>
    <property type="project" value="UniProtKB-KW"/>
</dbReference>
<proteinExistence type="predicted"/>
<dbReference type="AlphaFoldDB" id="A0A1W1W9F2"/>
<keyword evidence="2" id="KW-0689">Ribosomal protein</keyword>
<reference evidence="3" key="1">
    <citation type="submission" date="2017-04" db="EMBL/GenBank/DDBJ databases">
        <authorList>
            <person name="Varghese N."/>
            <person name="Submissions S."/>
        </authorList>
    </citation>
    <scope>NUCLEOTIDE SEQUENCE [LARGE SCALE GENOMIC DNA]</scope>
    <source>
        <strain evidence="3">DSM 9293</strain>
    </source>
</reference>
<dbReference type="Pfam" id="PF01248">
    <property type="entry name" value="Ribosomal_L7Ae"/>
    <property type="match status" value="1"/>
</dbReference>
<evidence type="ECO:0000313" key="2">
    <source>
        <dbReference type="EMBL" id="SMC02938.1"/>
    </source>
</evidence>
<keyword evidence="2" id="KW-0687">Ribonucleoprotein</keyword>
<dbReference type="InterPro" id="IPR004038">
    <property type="entry name" value="Ribosomal_eL8/eL30/eS12/Gad45"/>
</dbReference>
<dbReference type="Gene3D" id="3.30.1330.30">
    <property type="match status" value="1"/>
</dbReference>
<protein>
    <submittedName>
        <fullName evidence="2">Large subunit ribosomal protein L7A</fullName>
    </submittedName>
</protein>
<dbReference type="InterPro" id="IPR029064">
    <property type="entry name" value="Ribosomal_eL30-like_sf"/>
</dbReference>
<dbReference type="OrthoDB" id="2353623at2"/>
<dbReference type="EMBL" id="FWWY01000001">
    <property type="protein sequence ID" value="SMC02938.1"/>
    <property type="molecule type" value="Genomic_DNA"/>
</dbReference>
<accession>A0A1W1W9F2</accession>
<sequence length="88" mass="9736">MDIDALKNRRRRVVGMRETLKKIAQGTVLCVYIAQDAEARVIEEIVNQSTTRNIPIEYVGSMDELGRLCGIEVGAACAALLPEQRSFA</sequence>